<keyword evidence="6" id="KW-0520">NAD</keyword>
<feature type="region of interest" description="Disordered" evidence="9">
    <location>
        <begin position="804"/>
        <end position="880"/>
    </location>
</feature>
<dbReference type="EMBL" id="CP111022">
    <property type="protein sequence ID" value="WAR19580.1"/>
    <property type="molecule type" value="Genomic_DNA"/>
</dbReference>
<feature type="compositionally biased region" description="Acidic residues" evidence="9">
    <location>
        <begin position="181"/>
        <end position="203"/>
    </location>
</feature>
<sequence length="1935" mass="216196">MDKMKGKKGTPKSQDHEKQINLPEDVQSGSAKRKSRGEVEPRTPLKRQRVPVQKFQSPADELIPMPSTSKQKETLEMLHKKGSFLGVRGEEGTFYLCKTIQNVFTNTRKFKIQWLDLDQPPDVYKLDFVDTTDADCILTNVKMDRVEKDTYKVEEILRKALLKERGEPVDDIIIPGMSGSESEDEVMEEDEEESEEEEWEEEETPKKPKSTPKSKKTPASAKGKGSKSKPEKGKKTPVKENKVKPEKKKGPDKDLKPNTKIKLSDFRSVDIKRNALHYAIEQKNKEAIRLLVKDFSTFNERKKKGSMQYNPMSLGVRAIRKISQSRGSREGNDAFVKVLLFDKEELRSSILAASVKKKPYDNKSITPLHCAAINPNVAYLKRLLAVEPNMNLEDRDHRRPIHFAAVCEGVGPLEFLLERGASPLEVDNQGMTPLHYACYAGRPRNVDILLRRAKAASQKQGDVFSTKWGPGGVDRPCRSSFCPVHMAVHYSQADVLKILIKHQVDVNKPLSAGKNRVTCLMVAASHGDLEICRILGQNGAYIDQVDKLKRSALIHAVMNGNTHVASFLLHLGANPNRCDSSGNSVAHYAAAYGWIFCLKLLHQAGADLGKASDWQTTPISIAFLKGHVGIVDYLLKQSGVDINFKDDAVSSALEPGLYDQVKHLLSKGANPTITDVNNMDSLHHLAKSEVLKPKPQLSYWNRDEADDSKELDETKVDLTVRLATLLLDAGCDPTLVAEDGKTALMLAIEQLNVGLVKLLVERGGIVTSHKTDDGRTILHHMVNLCMDAHLAPILKILKPITVKPPRKDAVKEDKDDRKEKMVVENGDNGEDQKPEKMEVDGEPGGPGKREKGSGEGTPPAQKDGPKQNGSGDGGGKMAHDAVKKCSENGRNFIKALIELTAADVSETVKEIVFPGNPPESEAARYTKDGKCSALHMLLHVGHEVLEGLECAGLQLLCEHSPKTECRNLHNKTPIIDAVEDKNVKAVHLLIKAGANVNVTFGNEIHGHITPLHKAADPESRSRVDPIELVSVLVDAMGGRDLDSRDTDGRTSLHLAATRGATISCVHLLQRKVPLLAADNKGHTALSLAVKHKHDSCAIVLLQKGAKVDTSIVIPAGEPQDWRNYYENPASDNPAKEKIPIWSWIPFRNIDTSCKDTTFDIYESAMKVKKYHIALRHLQRVKDAKVVTGYRNQDKQNLLHTLAQSVNNTTADLNQKDKFGRTVLVALFWNQTRMHQKEKNDNRFGCLKLLLDKCASVEVPYAVSWPPTPLFDVCMAGALLDFNKPGEGRKMTPLVASIYNDDEDLVRFLLKNDEFEVVVKTSPVNLAAVDNAGRNVVHHLVCPMDYGTFECEDHLYMLARAGAPLDIKDAAGDTPLQLALKNGAPRLVKRLQSLLKVESEKQEKVTYSPFKKENQGSSPVARKYEKDAEEMLKKITPAPDEDGNKNVRCKVDQQCMAAVGGEVEFDKTQGLPYDVILSKIEVRSLLSDTYNFYKMQIIYHKAKSIYILFTKWGRIGDSGQYQQTPYQNLSEAVTSFCQIFKSKTGNKFVSQPKKYTLVKTEQPQSALRVDFKLESSIPSRLSTAVQALFKELAALLKSKMAEEYMPFGRIERNNLIKARLILQEIGEMVVETEKRKQNMSFDSNEHQKYCNTISTKSTTYYNLVPMEGYAYDRIEPLHNISAIRNQMRLISTLLDLETASKMMLGAQYHISDVNPLDYLYESTGCTVEPLREEDVESQYILKYMLSSNTTQKVLCMYRLQRPGEDEREKFRKLDNHRLLWHGTATSNVLSILKNGLLVAPPEAPITGAAFGEGIYTADTFDKSSGYCSNYSSKSDIKCAFLCEVALGNLREEVDNSGKLDMIHSEYNSLLIHGRTFPKQFYDVTLPYGAVMPAGYTVSAKKWMSPEGEVNRCVPYNEYIVQDSEQIALRYLIQFVD</sequence>
<evidence type="ECO:0000256" key="2">
    <source>
        <dbReference type="ARBA" id="ARBA00022676"/>
    </source>
</evidence>
<dbReference type="Pfam" id="PF12796">
    <property type="entry name" value="Ank_2"/>
    <property type="match status" value="5"/>
</dbReference>
<evidence type="ECO:0000313" key="12">
    <source>
        <dbReference type="Proteomes" id="UP001164746"/>
    </source>
</evidence>
<dbReference type="Gene3D" id="1.25.40.20">
    <property type="entry name" value="Ankyrin repeat-containing domain"/>
    <property type="match status" value="5"/>
</dbReference>
<dbReference type="SUPFAM" id="SSF48403">
    <property type="entry name" value="Ankyrin repeat"/>
    <property type="match status" value="4"/>
</dbReference>
<accession>A0ABY7FBP2</accession>
<evidence type="ECO:0000256" key="7">
    <source>
        <dbReference type="ARBA" id="ARBA00023043"/>
    </source>
</evidence>
<dbReference type="Gene3D" id="1.20.142.10">
    <property type="entry name" value="Poly(ADP-ribose) polymerase, regulatory domain"/>
    <property type="match status" value="1"/>
</dbReference>
<dbReference type="Proteomes" id="UP001164746">
    <property type="component" value="Chromosome 11"/>
</dbReference>
<dbReference type="SUPFAM" id="SSF142921">
    <property type="entry name" value="WGR domain-like"/>
    <property type="match status" value="1"/>
</dbReference>
<name>A0ABY7FBP2_MYAAR</name>
<dbReference type="SMART" id="SM00248">
    <property type="entry name" value="ANK"/>
    <property type="match status" value="17"/>
</dbReference>
<gene>
    <name evidence="11" type="ORF">MAR_001418</name>
</gene>
<dbReference type="InterPro" id="IPR012317">
    <property type="entry name" value="Poly(ADP-ribose)pol_cat_dom"/>
</dbReference>
<keyword evidence="8" id="KW-0539">Nucleus</keyword>
<evidence type="ECO:0000256" key="1">
    <source>
        <dbReference type="ARBA" id="ARBA00004123"/>
    </source>
</evidence>
<dbReference type="InterPro" id="IPR004102">
    <property type="entry name" value="Poly(ADP-ribose)pol_reg_dom"/>
</dbReference>
<dbReference type="InterPro" id="IPR036616">
    <property type="entry name" value="Poly(ADP-ribose)pol_reg_dom_sf"/>
</dbReference>
<dbReference type="Pfam" id="PF02877">
    <property type="entry name" value="PARP_reg"/>
    <property type="match status" value="1"/>
</dbReference>
<dbReference type="Pfam" id="PF00644">
    <property type="entry name" value="PARP"/>
    <property type="match status" value="1"/>
</dbReference>
<dbReference type="Gene3D" id="3.90.228.10">
    <property type="match status" value="1"/>
</dbReference>
<feature type="compositionally biased region" description="Basic and acidic residues" evidence="9">
    <location>
        <begin position="228"/>
        <end position="260"/>
    </location>
</feature>
<comment type="subcellular location">
    <subcellularLocation>
        <location evidence="1">Nucleus</location>
    </subcellularLocation>
</comment>
<keyword evidence="3" id="KW-0808">Transferase</keyword>
<evidence type="ECO:0000256" key="6">
    <source>
        <dbReference type="ARBA" id="ARBA00023027"/>
    </source>
</evidence>
<keyword evidence="7" id="KW-0040">ANK repeat</keyword>
<feature type="domain" description="WGR" evidence="10">
    <location>
        <begin position="1472"/>
        <end position="1555"/>
    </location>
</feature>
<dbReference type="SUPFAM" id="SSF47587">
    <property type="entry name" value="Domain of poly(ADP-ribose) polymerase"/>
    <property type="match status" value="1"/>
</dbReference>
<evidence type="ECO:0000256" key="5">
    <source>
        <dbReference type="ARBA" id="ARBA00022737"/>
    </source>
</evidence>
<dbReference type="CDD" id="cd07997">
    <property type="entry name" value="WGR_PARP"/>
    <property type="match status" value="1"/>
</dbReference>
<evidence type="ECO:0000313" key="11">
    <source>
        <dbReference type="EMBL" id="WAR19580.1"/>
    </source>
</evidence>
<dbReference type="InterPro" id="IPR008893">
    <property type="entry name" value="WGR_domain"/>
</dbReference>
<dbReference type="InterPro" id="IPR036770">
    <property type="entry name" value="Ankyrin_rpt-contain_sf"/>
</dbReference>
<feature type="compositionally biased region" description="Basic and acidic residues" evidence="9">
    <location>
        <begin position="830"/>
        <end position="839"/>
    </location>
</feature>
<dbReference type="SUPFAM" id="SSF56399">
    <property type="entry name" value="ADP-ribosylation"/>
    <property type="match status" value="1"/>
</dbReference>
<keyword evidence="12" id="KW-1185">Reference proteome</keyword>
<dbReference type="InterPro" id="IPR002110">
    <property type="entry name" value="Ankyrin_rpt"/>
</dbReference>
<evidence type="ECO:0000256" key="4">
    <source>
        <dbReference type="ARBA" id="ARBA00022695"/>
    </source>
</evidence>
<keyword evidence="4" id="KW-0548">Nucleotidyltransferase</keyword>
<feature type="compositionally biased region" description="Basic residues" evidence="9">
    <location>
        <begin position="207"/>
        <end position="216"/>
    </location>
</feature>
<feature type="region of interest" description="Disordered" evidence="9">
    <location>
        <begin position="1"/>
        <end position="65"/>
    </location>
</feature>
<evidence type="ECO:0000256" key="8">
    <source>
        <dbReference type="ARBA" id="ARBA00023242"/>
    </source>
</evidence>
<feature type="compositionally biased region" description="Basic residues" evidence="9">
    <location>
        <begin position="1"/>
        <end position="10"/>
    </location>
</feature>
<keyword evidence="2" id="KW-0328">Glycosyltransferase</keyword>
<organism evidence="11 12">
    <name type="scientific">Mya arenaria</name>
    <name type="common">Soft-shell clam</name>
    <dbReference type="NCBI Taxonomy" id="6604"/>
    <lineage>
        <taxon>Eukaryota</taxon>
        <taxon>Metazoa</taxon>
        <taxon>Spiralia</taxon>
        <taxon>Lophotrochozoa</taxon>
        <taxon>Mollusca</taxon>
        <taxon>Bivalvia</taxon>
        <taxon>Autobranchia</taxon>
        <taxon>Heteroconchia</taxon>
        <taxon>Euheterodonta</taxon>
        <taxon>Imparidentia</taxon>
        <taxon>Neoheterodontei</taxon>
        <taxon>Myida</taxon>
        <taxon>Myoidea</taxon>
        <taxon>Myidae</taxon>
        <taxon>Mya</taxon>
    </lineage>
</organism>
<evidence type="ECO:0000259" key="10">
    <source>
        <dbReference type="SMART" id="SM00773"/>
    </source>
</evidence>
<protein>
    <submittedName>
        <fullName evidence="11">TNKS1-like protein</fullName>
    </submittedName>
</protein>
<dbReference type="PANTHER" id="PTHR24198">
    <property type="entry name" value="ANKYRIN REPEAT AND PROTEIN KINASE DOMAIN-CONTAINING PROTEIN"/>
    <property type="match status" value="1"/>
</dbReference>
<feature type="compositionally biased region" description="Basic and acidic residues" evidence="9">
    <location>
        <begin position="805"/>
        <end position="822"/>
    </location>
</feature>
<evidence type="ECO:0000256" key="3">
    <source>
        <dbReference type="ARBA" id="ARBA00022679"/>
    </source>
</evidence>
<feature type="region of interest" description="Disordered" evidence="9">
    <location>
        <begin position="170"/>
        <end position="260"/>
    </location>
</feature>
<reference evidence="11" key="1">
    <citation type="submission" date="2022-11" db="EMBL/GenBank/DDBJ databases">
        <title>Centuries of genome instability and evolution in soft-shell clam transmissible cancer (bioRxiv).</title>
        <authorList>
            <person name="Hart S.F.M."/>
            <person name="Yonemitsu M.A."/>
            <person name="Giersch R.M."/>
            <person name="Beal B.F."/>
            <person name="Arriagada G."/>
            <person name="Davis B.W."/>
            <person name="Ostrander E.A."/>
            <person name="Goff S.P."/>
            <person name="Metzger M.J."/>
        </authorList>
    </citation>
    <scope>NUCLEOTIDE SEQUENCE</scope>
    <source>
        <strain evidence="11">MELC-2E11</strain>
        <tissue evidence="11">Siphon/mantle</tissue>
    </source>
</reference>
<dbReference type="PANTHER" id="PTHR24198:SF165">
    <property type="entry name" value="ANKYRIN REPEAT-CONTAINING PROTEIN-RELATED"/>
    <property type="match status" value="1"/>
</dbReference>
<proteinExistence type="predicted"/>
<dbReference type="InterPro" id="IPR036930">
    <property type="entry name" value="WGR_dom_sf"/>
</dbReference>
<dbReference type="Pfam" id="PF05406">
    <property type="entry name" value="WGR"/>
    <property type="match status" value="1"/>
</dbReference>
<evidence type="ECO:0000256" key="9">
    <source>
        <dbReference type="SAM" id="MobiDB-lite"/>
    </source>
</evidence>
<keyword evidence="5" id="KW-0677">Repeat</keyword>
<dbReference type="SMART" id="SM00773">
    <property type="entry name" value="WGR"/>
    <property type="match status" value="1"/>
</dbReference>